<dbReference type="RefSeq" id="WP_321563224.1">
    <property type="nucleotide sequence ID" value="NZ_CP139558.1"/>
</dbReference>
<proteinExistence type="predicted"/>
<dbReference type="Pfam" id="PF07883">
    <property type="entry name" value="Cupin_2"/>
    <property type="match status" value="1"/>
</dbReference>
<dbReference type="InterPro" id="IPR014710">
    <property type="entry name" value="RmlC-like_jellyroll"/>
</dbReference>
<dbReference type="SUPFAM" id="SSF51182">
    <property type="entry name" value="RmlC-like cupins"/>
    <property type="match status" value="1"/>
</dbReference>
<accession>A0ABZ0TPQ8</accession>
<dbReference type="Proteomes" id="UP001324380">
    <property type="component" value="Chromosome"/>
</dbReference>
<dbReference type="InterPro" id="IPR013096">
    <property type="entry name" value="Cupin_2"/>
</dbReference>
<dbReference type="InterPro" id="IPR011051">
    <property type="entry name" value="RmlC_Cupin_sf"/>
</dbReference>
<name>A0ABZ0TPQ8_9SPHI</name>
<dbReference type="InterPro" id="IPR052044">
    <property type="entry name" value="PKS_Associated_Protein"/>
</dbReference>
<organism evidence="2 3">
    <name type="scientific">Mucilaginibacter sabulilitoris</name>
    <dbReference type="NCBI Taxonomy" id="1173583"/>
    <lineage>
        <taxon>Bacteria</taxon>
        <taxon>Pseudomonadati</taxon>
        <taxon>Bacteroidota</taxon>
        <taxon>Sphingobacteriia</taxon>
        <taxon>Sphingobacteriales</taxon>
        <taxon>Sphingobacteriaceae</taxon>
        <taxon>Mucilaginibacter</taxon>
    </lineage>
</organism>
<protein>
    <submittedName>
        <fullName evidence="2">Cupin domain-containing protein</fullName>
    </submittedName>
</protein>
<dbReference type="PANTHER" id="PTHR36114">
    <property type="entry name" value="16.7 KDA PROTEIN IN WHIE LOCUS"/>
    <property type="match status" value="1"/>
</dbReference>
<dbReference type="PANTHER" id="PTHR36114:SF1">
    <property type="entry name" value="16.7 KDA PROTEIN IN WHIE LOCUS"/>
    <property type="match status" value="1"/>
</dbReference>
<feature type="domain" description="Cupin type-2" evidence="1">
    <location>
        <begin position="43"/>
        <end position="97"/>
    </location>
</feature>
<sequence>MTISSANIVDLNEHSGKAAGGYKNFPLSEVNDHVIRMSIMTEDFYWHYHPNSDETFIVIEGTLMLDLETGTIELNKGQMITVPKNIAHRTRPKGAQSVNLTIELTAMKTVRIEAE</sequence>
<evidence type="ECO:0000313" key="2">
    <source>
        <dbReference type="EMBL" id="WPU94098.1"/>
    </source>
</evidence>
<keyword evidence="3" id="KW-1185">Reference proteome</keyword>
<gene>
    <name evidence="2" type="ORF">SNE25_00985</name>
</gene>
<dbReference type="EMBL" id="CP139558">
    <property type="protein sequence ID" value="WPU94098.1"/>
    <property type="molecule type" value="Genomic_DNA"/>
</dbReference>
<reference evidence="2 3" key="1">
    <citation type="submission" date="2023-11" db="EMBL/GenBank/DDBJ databases">
        <title>Analysis of the Genomes of Mucilaginibacter gossypii cycad 4 and M. sabulilitoris SNA2: microbes with the potential for plant growth promotion.</title>
        <authorList>
            <person name="Hirsch A.M."/>
            <person name="Humm E."/>
            <person name="Rubbi M."/>
            <person name="Del Vecchio G."/>
            <person name="Ha S.M."/>
            <person name="Pellegrini M."/>
            <person name="Gunsalus R.P."/>
        </authorList>
    </citation>
    <scope>NUCLEOTIDE SEQUENCE [LARGE SCALE GENOMIC DNA]</scope>
    <source>
        <strain evidence="2 3">SNA2</strain>
    </source>
</reference>
<dbReference type="Gene3D" id="2.60.120.10">
    <property type="entry name" value="Jelly Rolls"/>
    <property type="match status" value="1"/>
</dbReference>
<evidence type="ECO:0000259" key="1">
    <source>
        <dbReference type="Pfam" id="PF07883"/>
    </source>
</evidence>
<evidence type="ECO:0000313" key="3">
    <source>
        <dbReference type="Proteomes" id="UP001324380"/>
    </source>
</evidence>